<evidence type="ECO:0000256" key="4">
    <source>
        <dbReference type="ARBA" id="ARBA00022475"/>
    </source>
</evidence>
<feature type="transmembrane region" description="Helical" evidence="8">
    <location>
        <begin position="97"/>
        <end position="114"/>
    </location>
</feature>
<dbReference type="STRING" id="576117.SAMN04488138_104132"/>
<dbReference type="GeneID" id="98664544"/>
<evidence type="ECO:0000256" key="2">
    <source>
        <dbReference type="ARBA" id="ARBA00009142"/>
    </source>
</evidence>
<feature type="transmembrane region" description="Helical" evidence="8">
    <location>
        <begin position="165"/>
        <end position="185"/>
    </location>
</feature>
<feature type="transmembrane region" description="Helical" evidence="8">
    <location>
        <begin position="38"/>
        <end position="60"/>
    </location>
</feature>
<feature type="transmembrane region" description="Helical" evidence="8">
    <location>
        <begin position="126"/>
        <end position="145"/>
    </location>
</feature>
<evidence type="ECO:0000256" key="3">
    <source>
        <dbReference type="ARBA" id="ARBA00022448"/>
    </source>
</evidence>
<evidence type="ECO:0000256" key="5">
    <source>
        <dbReference type="ARBA" id="ARBA00022692"/>
    </source>
</evidence>
<feature type="transmembrane region" description="Helical" evidence="8">
    <location>
        <begin position="222"/>
        <end position="242"/>
    </location>
</feature>
<reference evidence="9 10" key="1">
    <citation type="submission" date="2016-10" db="EMBL/GenBank/DDBJ databases">
        <authorList>
            <person name="de Groot N.N."/>
        </authorList>
    </citation>
    <scope>NUCLEOTIDE SEQUENCE [LARGE SCALE GENOMIC DNA]</scope>
    <source>
        <strain evidence="9 10">CGMCC 1.8891</strain>
    </source>
</reference>
<name>A0A1I3QXG3_9RHOB</name>
<organism evidence="9 10">
    <name type="scientific">Celeribacter halophilus</name>
    <dbReference type="NCBI Taxonomy" id="576117"/>
    <lineage>
        <taxon>Bacteria</taxon>
        <taxon>Pseudomonadati</taxon>
        <taxon>Pseudomonadota</taxon>
        <taxon>Alphaproteobacteria</taxon>
        <taxon>Rhodobacterales</taxon>
        <taxon>Roseobacteraceae</taxon>
        <taxon>Celeribacter</taxon>
    </lineage>
</organism>
<dbReference type="GO" id="GO:0005886">
    <property type="term" value="C:plasma membrane"/>
    <property type="evidence" value="ECO:0007669"/>
    <property type="project" value="UniProtKB-SubCell"/>
</dbReference>
<evidence type="ECO:0000256" key="7">
    <source>
        <dbReference type="ARBA" id="ARBA00023136"/>
    </source>
</evidence>
<evidence type="ECO:0000313" key="10">
    <source>
        <dbReference type="Proteomes" id="UP000183299"/>
    </source>
</evidence>
<accession>A0A1I3QXG3</accession>
<dbReference type="AlphaFoldDB" id="A0A1I3QXG3"/>
<dbReference type="Pfam" id="PF01925">
    <property type="entry name" value="TauE"/>
    <property type="match status" value="1"/>
</dbReference>
<protein>
    <recommendedName>
        <fullName evidence="8">Probable membrane transporter protein</fullName>
    </recommendedName>
</protein>
<feature type="transmembrane region" description="Helical" evidence="8">
    <location>
        <begin position="192"/>
        <end position="210"/>
    </location>
</feature>
<keyword evidence="7 8" id="KW-0472">Membrane</keyword>
<evidence type="ECO:0000313" key="9">
    <source>
        <dbReference type="EMBL" id="SFJ37981.1"/>
    </source>
</evidence>
<dbReference type="PANTHER" id="PTHR30269">
    <property type="entry name" value="TRANSMEMBRANE PROTEIN YFCA"/>
    <property type="match status" value="1"/>
</dbReference>
<dbReference type="Proteomes" id="UP000183299">
    <property type="component" value="Unassembled WGS sequence"/>
</dbReference>
<comment type="subcellular location">
    <subcellularLocation>
        <location evidence="1 8">Cell membrane</location>
        <topology evidence="1 8">Multi-pass membrane protein</topology>
    </subcellularLocation>
</comment>
<keyword evidence="5 8" id="KW-0812">Transmembrane</keyword>
<keyword evidence="4 8" id="KW-1003">Cell membrane</keyword>
<comment type="similarity">
    <text evidence="2 8">Belongs to the 4-toluene sulfonate uptake permease (TSUP) (TC 2.A.102) family.</text>
</comment>
<keyword evidence="10" id="KW-1185">Reference proteome</keyword>
<feature type="transmembrane region" description="Helical" evidence="8">
    <location>
        <begin position="72"/>
        <end position="91"/>
    </location>
</feature>
<sequence>MTVMIVLFVGIAVLFSSFIRGIAGFGFAIVAVPVMSLVLPPLQAVTLAVLAQLIVGFHDVYALRQDIHKPSVLRLAIGSLIGTPIGIYALAVLSPDAARVLISVAVMLGLLLLLRYKPAEPRPSGHLAAVTGVASGVFSGLAAMPGPPAVAYYLGVGMPAKETRASLLIFFFFSSLIATPGLALAGAIDLHMLVLVVVSVPGLIFGTWLGTEAFKRLGSDQYRKIAIGVMAVAAVLSGWRGLSAYL</sequence>
<dbReference type="PANTHER" id="PTHR30269:SF37">
    <property type="entry name" value="MEMBRANE TRANSPORTER PROTEIN"/>
    <property type="match status" value="1"/>
</dbReference>
<dbReference type="OrthoDB" id="7345770at2"/>
<proteinExistence type="inferred from homology"/>
<evidence type="ECO:0000256" key="6">
    <source>
        <dbReference type="ARBA" id="ARBA00022989"/>
    </source>
</evidence>
<gene>
    <name evidence="9" type="ORF">SAMN04488138_104132</name>
</gene>
<evidence type="ECO:0000256" key="1">
    <source>
        <dbReference type="ARBA" id="ARBA00004651"/>
    </source>
</evidence>
<evidence type="ECO:0000256" key="8">
    <source>
        <dbReference type="RuleBase" id="RU363041"/>
    </source>
</evidence>
<dbReference type="InterPro" id="IPR052017">
    <property type="entry name" value="TSUP"/>
</dbReference>
<dbReference type="InterPro" id="IPR002781">
    <property type="entry name" value="TM_pro_TauE-like"/>
</dbReference>
<dbReference type="EMBL" id="FORY01000004">
    <property type="protein sequence ID" value="SFJ37981.1"/>
    <property type="molecule type" value="Genomic_DNA"/>
</dbReference>
<keyword evidence="6 8" id="KW-1133">Transmembrane helix</keyword>
<dbReference type="RefSeq" id="WP_066602040.1">
    <property type="nucleotide sequence ID" value="NZ_FORY01000004.1"/>
</dbReference>
<keyword evidence="3" id="KW-0813">Transport</keyword>